<evidence type="ECO:0000259" key="4">
    <source>
        <dbReference type="PROSITE" id="PS50026"/>
    </source>
</evidence>
<feature type="transmembrane region" description="Helical" evidence="2">
    <location>
        <begin position="962"/>
        <end position="988"/>
    </location>
</feature>
<dbReference type="GO" id="GO:0016020">
    <property type="term" value="C:membrane"/>
    <property type="evidence" value="ECO:0007669"/>
    <property type="project" value="InterPro"/>
</dbReference>
<reference evidence="7 8" key="1">
    <citation type="submission" date="2023-03" db="EMBL/GenBank/DDBJ databases">
        <title>High-quality genome of Scylla paramamosain provides insights in environmental adaptation.</title>
        <authorList>
            <person name="Zhang L."/>
        </authorList>
    </citation>
    <scope>NUCLEOTIDE SEQUENCE [LARGE SCALE GENOMIC DNA]</scope>
    <source>
        <strain evidence="7">LZ_2023a</strain>
        <tissue evidence="7">Muscle</tissue>
    </source>
</reference>
<keyword evidence="1" id="KW-1015">Disulfide bond</keyword>
<dbReference type="InterPro" id="IPR000742">
    <property type="entry name" value="EGF"/>
</dbReference>
<keyword evidence="2" id="KW-0812">Transmembrane</keyword>
<evidence type="ECO:0000259" key="6">
    <source>
        <dbReference type="PROSITE" id="PS50835"/>
    </source>
</evidence>
<feature type="signal peptide" evidence="3">
    <location>
        <begin position="1"/>
        <end position="21"/>
    </location>
</feature>
<dbReference type="Gene3D" id="4.10.1240.10">
    <property type="entry name" value="GPCR, family 2, extracellular hormone receptor domain"/>
    <property type="match status" value="1"/>
</dbReference>
<feature type="chain" id="PRO_5043654137" description="EGF-like domain-containing protein" evidence="3">
    <location>
        <begin position="22"/>
        <end position="1131"/>
    </location>
</feature>
<protein>
    <recommendedName>
        <fullName evidence="9">EGF-like domain-containing protein</fullName>
    </recommendedName>
</protein>
<evidence type="ECO:0000256" key="3">
    <source>
        <dbReference type="SAM" id="SignalP"/>
    </source>
</evidence>
<keyword evidence="2" id="KW-1133">Transmembrane helix</keyword>
<dbReference type="InterPro" id="IPR007110">
    <property type="entry name" value="Ig-like_dom"/>
</dbReference>
<dbReference type="SMART" id="SM00181">
    <property type="entry name" value="EGF"/>
    <property type="match status" value="2"/>
</dbReference>
<evidence type="ECO:0000313" key="7">
    <source>
        <dbReference type="EMBL" id="KAK8403478.1"/>
    </source>
</evidence>
<feature type="domain" description="G-protein coupled receptors family 2 profile 1" evidence="5">
    <location>
        <begin position="606"/>
        <end position="681"/>
    </location>
</feature>
<keyword evidence="2" id="KW-0472">Membrane</keyword>
<dbReference type="Proteomes" id="UP001487740">
    <property type="component" value="Unassembled WGS sequence"/>
</dbReference>
<dbReference type="AlphaFoldDB" id="A0AAW0UWA7"/>
<dbReference type="PROSITE" id="PS50835">
    <property type="entry name" value="IG_LIKE"/>
    <property type="match status" value="1"/>
</dbReference>
<evidence type="ECO:0000256" key="2">
    <source>
        <dbReference type="SAM" id="Phobius"/>
    </source>
</evidence>
<proteinExistence type="predicted"/>
<evidence type="ECO:0000256" key="1">
    <source>
        <dbReference type="PROSITE-ProRule" id="PRU00076"/>
    </source>
</evidence>
<feature type="domain" description="EGF-like" evidence="4">
    <location>
        <begin position="219"/>
        <end position="259"/>
    </location>
</feature>
<accession>A0AAW0UWA7</accession>
<dbReference type="PROSITE" id="PS50026">
    <property type="entry name" value="EGF_3"/>
    <property type="match status" value="1"/>
</dbReference>
<name>A0AAW0UWA7_SCYPA</name>
<sequence>MALKHYLAWTVMLAALPGATTQCNSCIVDVGIDDALGFLDPNLCCDELDYPFTFLAHFSANQHNITFHLHEYYLLDTQVRVCQSVFYDLHDNYFYVADDYAIESYCLDDYPIRCLPDELRNLSFRSWSEDGVLNITVLTKPRPVLQTHGPYAKRPIFNITFERRRTGEPALIADGVNISNLDMCSFNGYPVLIPEANRSRLFTFKCQCVGDAYGSNCQWGGECHAHNRNNLCSTHGECRYYRGSIKCMCDKNHFGYRCEHHISSGQPLQSSACREMGLECSHLCSLVKEPHCLCPPHLVLHNSTHCIPRAQLVDVTVQLVESPHHFPLDQVKELLREACITMVNASYEDNSKEFHFAMNKYQRNCLPEKSQWEAVLKSSVNLSLPKQDFLWVGPLNKSVEEGNLVLKCTVYTSLLPVNVSFFIGQHQIFNSEVESCYGYYHDKVMTSWLEKDDSIDTTCSYNNICTNNTICTITLKAEGYDPDLDWGKFSVEVSQGNTSTQQSVVVDGDPRLVVVVQPPSAAVNKSGNTTLICTLVGDWKWNEDCEIKWVFPVDSGVFEVETPAWNISYLYIKHLKRSITVTCEVAIWRFCDDRMNRSTSMCVGRGCKPQVVTVHCLDPETLFCPEQKDASQAWHITPVNAMSYSNCPEGFDGISKRLCELGQNDTAVWAEPDYYHCVYHPFSTLLQRPVMRYLKRGFHVAVDCNSTVMEMKHLFEARRSMLLPREHFFIQDQMKYLLRPNVTPVDIEVFLRFFQEIRKKMALNDTWQLMPLVRTYLSLVTSQRGSSMLDDLVLWVQDIPAEWEYSNREHNKRLHLEMAVPTENRKSLHVGALVFLDPKSIPAGVVYGTDSREQVHSHKLTGPVVEIEVSTNDDLSFVTEGISLNMSYYDPDVTTERNVCGGAEVSGTLGETLKWDLTRCSVLNLGHRGRRVTRCHCQGPGVFAFIKMPEIQTDDSALKRPVLVVVALTCCAFILLLLLALLRIFLLSSASSVPSGRRRENSDGSRLMNGLKARMTFSMLCFSSNSDGQSDIEMPYIPSPFEAPHSSPGSINVRRRNKDFYPDPRYLNMQIVTDVKRSVHSHIYENIFHLSEPEQQTRQGSHVLDCEYEIPDDIHLPLVNIHKSDPDDSQC</sequence>
<dbReference type="GO" id="GO:0004930">
    <property type="term" value="F:G protein-coupled receptor activity"/>
    <property type="evidence" value="ECO:0007669"/>
    <property type="project" value="InterPro"/>
</dbReference>
<feature type="domain" description="Ig-like" evidence="6">
    <location>
        <begin position="510"/>
        <end position="585"/>
    </location>
</feature>
<evidence type="ECO:0000259" key="5">
    <source>
        <dbReference type="PROSITE" id="PS50227"/>
    </source>
</evidence>
<comment type="caution">
    <text evidence="1">Lacks conserved residue(s) required for the propagation of feature annotation.</text>
</comment>
<dbReference type="InterPro" id="IPR036445">
    <property type="entry name" value="GPCR_2_extracell_dom_sf"/>
</dbReference>
<feature type="disulfide bond" evidence="1">
    <location>
        <begin position="249"/>
        <end position="258"/>
    </location>
</feature>
<evidence type="ECO:0000313" key="8">
    <source>
        <dbReference type="Proteomes" id="UP001487740"/>
    </source>
</evidence>
<comment type="caution">
    <text evidence="7">The sequence shown here is derived from an EMBL/GenBank/DDBJ whole genome shotgun (WGS) entry which is preliminary data.</text>
</comment>
<dbReference type="EMBL" id="JARAKH010000006">
    <property type="protein sequence ID" value="KAK8403478.1"/>
    <property type="molecule type" value="Genomic_DNA"/>
</dbReference>
<evidence type="ECO:0008006" key="9">
    <source>
        <dbReference type="Google" id="ProtNLM"/>
    </source>
</evidence>
<keyword evidence="3" id="KW-0732">Signal</keyword>
<dbReference type="PROSITE" id="PS00022">
    <property type="entry name" value="EGF_1"/>
    <property type="match status" value="1"/>
</dbReference>
<dbReference type="SMART" id="SM00008">
    <property type="entry name" value="HormR"/>
    <property type="match status" value="1"/>
</dbReference>
<keyword evidence="8" id="KW-1185">Reference proteome</keyword>
<gene>
    <name evidence="7" type="ORF">O3P69_000507</name>
</gene>
<dbReference type="PROSITE" id="PS50227">
    <property type="entry name" value="G_PROTEIN_RECEP_F2_3"/>
    <property type="match status" value="1"/>
</dbReference>
<keyword evidence="1" id="KW-0245">EGF-like domain</keyword>
<dbReference type="InterPro" id="IPR001879">
    <property type="entry name" value="GPCR_2_extracellular_dom"/>
</dbReference>
<organism evidence="7 8">
    <name type="scientific">Scylla paramamosain</name>
    <name type="common">Mud crab</name>
    <dbReference type="NCBI Taxonomy" id="85552"/>
    <lineage>
        <taxon>Eukaryota</taxon>
        <taxon>Metazoa</taxon>
        <taxon>Ecdysozoa</taxon>
        <taxon>Arthropoda</taxon>
        <taxon>Crustacea</taxon>
        <taxon>Multicrustacea</taxon>
        <taxon>Malacostraca</taxon>
        <taxon>Eumalacostraca</taxon>
        <taxon>Eucarida</taxon>
        <taxon>Decapoda</taxon>
        <taxon>Pleocyemata</taxon>
        <taxon>Brachyura</taxon>
        <taxon>Eubrachyura</taxon>
        <taxon>Portunoidea</taxon>
        <taxon>Portunidae</taxon>
        <taxon>Portuninae</taxon>
        <taxon>Scylla</taxon>
    </lineage>
</organism>